<accession>A0A814NBD6</accession>
<dbReference type="OrthoDB" id="6743849at2759"/>
<dbReference type="Proteomes" id="UP000663828">
    <property type="component" value="Unassembled WGS sequence"/>
</dbReference>
<protein>
    <submittedName>
        <fullName evidence="1">Uncharacterized protein</fullName>
    </submittedName>
</protein>
<dbReference type="Proteomes" id="UP000663852">
    <property type="component" value="Unassembled WGS sequence"/>
</dbReference>
<comment type="caution">
    <text evidence="1">The sequence shown here is derived from an EMBL/GenBank/DDBJ whole genome shotgun (WGS) entry which is preliminary data.</text>
</comment>
<name>A0A814NBD6_ADIRI</name>
<reference evidence="1" key="1">
    <citation type="submission" date="2021-02" db="EMBL/GenBank/DDBJ databases">
        <authorList>
            <person name="Nowell W R."/>
        </authorList>
    </citation>
    <scope>NUCLEOTIDE SEQUENCE</scope>
</reference>
<evidence type="ECO:0000313" key="3">
    <source>
        <dbReference type="Proteomes" id="UP000663828"/>
    </source>
</evidence>
<dbReference type="AlphaFoldDB" id="A0A814NBD6"/>
<keyword evidence="3" id="KW-1185">Reference proteome</keyword>
<organism evidence="1 3">
    <name type="scientific">Adineta ricciae</name>
    <name type="common">Rotifer</name>
    <dbReference type="NCBI Taxonomy" id="249248"/>
    <lineage>
        <taxon>Eukaryota</taxon>
        <taxon>Metazoa</taxon>
        <taxon>Spiralia</taxon>
        <taxon>Gnathifera</taxon>
        <taxon>Rotifera</taxon>
        <taxon>Eurotatoria</taxon>
        <taxon>Bdelloidea</taxon>
        <taxon>Adinetida</taxon>
        <taxon>Adinetidae</taxon>
        <taxon>Adineta</taxon>
    </lineage>
</organism>
<evidence type="ECO:0000313" key="2">
    <source>
        <dbReference type="EMBL" id="CAF1493394.1"/>
    </source>
</evidence>
<evidence type="ECO:0000313" key="1">
    <source>
        <dbReference type="EMBL" id="CAF1089885.1"/>
    </source>
</evidence>
<dbReference type="EMBL" id="CAJNOR010001168">
    <property type="protein sequence ID" value="CAF1089885.1"/>
    <property type="molecule type" value="Genomic_DNA"/>
</dbReference>
<sequence length="177" mass="20638">MITNRSGFKIVCPVACRHVQDNGLTRKYEDDDTFRLNVRKLLALPFVPASEVIEAFNLLADDFDDEAENLVEYFEKTWIGEKKIRGNGRKKPKFNNELWNVYERVMNNLPRSNNAVFEYLTYATLYSRQYIHENVLFTQPIGLATFCPRHFVLRHSVLAPPLAHEWELHEGVHLVDG</sequence>
<gene>
    <name evidence="2" type="ORF">EDS130_LOCUS42164</name>
    <name evidence="1" type="ORF">XAT740_LOCUS17778</name>
</gene>
<proteinExistence type="predicted"/>
<dbReference type="EMBL" id="CAJNOJ010000597">
    <property type="protein sequence ID" value="CAF1493394.1"/>
    <property type="molecule type" value="Genomic_DNA"/>
</dbReference>